<feature type="region of interest" description="Disordered" evidence="1">
    <location>
        <begin position="41"/>
        <end position="91"/>
    </location>
</feature>
<protein>
    <submittedName>
        <fullName evidence="2">Uncharacterized protein</fullName>
    </submittedName>
</protein>
<evidence type="ECO:0000313" key="2">
    <source>
        <dbReference type="EMBL" id="ELP68316.1"/>
    </source>
</evidence>
<dbReference type="PATRIC" id="fig|698760.3.peg.3020"/>
<reference evidence="2 3" key="1">
    <citation type="journal article" date="2011" name="Plasmid">
        <title>Streptomyces turgidiscabies Car8 contains a modular pathogenicity island that shares virulence genes with other actinobacterial plant pathogens.</title>
        <authorList>
            <person name="Huguet-Tapia J.C."/>
            <person name="Badger J.H."/>
            <person name="Loria R."/>
            <person name="Pettis G.S."/>
        </authorList>
    </citation>
    <scope>NUCLEOTIDE SEQUENCE [LARGE SCALE GENOMIC DNA]</scope>
    <source>
        <strain evidence="2 3">Car8</strain>
    </source>
</reference>
<name>L7FB89_STRT8</name>
<dbReference type="EMBL" id="AEJB01000223">
    <property type="protein sequence ID" value="ELP68316.1"/>
    <property type="molecule type" value="Genomic_DNA"/>
</dbReference>
<proteinExistence type="predicted"/>
<accession>L7FB89</accession>
<comment type="caution">
    <text evidence="2">The sequence shown here is derived from an EMBL/GenBank/DDBJ whole genome shotgun (WGS) entry which is preliminary data.</text>
</comment>
<evidence type="ECO:0000313" key="3">
    <source>
        <dbReference type="Proteomes" id="UP000010931"/>
    </source>
</evidence>
<sequence length="91" mass="10102">MDLTRDPEPNEYRLAVTLAFTGSGIAVEAFVRLDLERGMGEWPAGVHTPYRRHAEGPGLRRGPGRRTVPETRRRGPAGPRQAVLTPEPRSM</sequence>
<evidence type="ECO:0000256" key="1">
    <source>
        <dbReference type="SAM" id="MobiDB-lite"/>
    </source>
</evidence>
<organism evidence="2 3">
    <name type="scientific">Streptomyces turgidiscabies (strain Car8)</name>
    <dbReference type="NCBI Taxonomy" id="698760"/>
    <lineage>
        <taxon>Bacteria</taxon>
        <taxon>Bacillati</taxon>
        <taxon>Actinomycetota</taxon>
        <taxon>Actinomycetes</taxon>
        <taxon>Kitasatosporales</taxon>
        <taxon>Streptomycetaceae</taxon>
        <taxon>Streptomyces</taxon>
    </lineage>
</organism>
<keyword evidence="3" id="KW-1185">Reference proteome</keyword>
<gene>
    <name evidence="2" type="ORF">STRTUCAR8_04967</name>
</gene>
<dbReference type="AlphaFoldDB" id="L7FB89"/>
<dbReference type="Proteomes" id="UP000010931">
    <property type="component" value="Unassembled WGS sequence"/>
</dbReference>